<gene>
    <name evidence="2" type="ORF">ATK23_0692</name>
</gene>
<sequence>MINDMPRSNRPRRSKNSRPAKGRNSGSGHGYGDDEQEYGADQEEWMQRARFGVVLRQDAPDGQWHVRKIAPLNANKTYTCPGCHRSIGVGVAHVVAWRADHWSGDEAAANARRHWHPHCWETRSYRY</sequence>
<evidence type="ECO:0000313" key="3">
    <source>
        <dbReference type="Proteomes" id="UP000229263"/>
    </source>
</evidence>
<evidence type="ECO:0000256" key="1">
    <source>
        <dbReference type="SAM" id="MobiDB-lite"/>
    </source>
</evidence>
<comment type="caution">
    <text evidence="2">The sequence shown here is derived from an EMBL/GenBank/DDBJ whole genome shotgun (WGS) entry which is preliminary data.</text>
</comment>
<dbReference type="EMBL" id="PGEY01000001">
    <property type="protein sequence ID" value="PJJ43503.1"/>
    <property type="molecule type" value="Genomic_DNA"/>
</dbReference>
<reference evidence="2 3" key="1">
    <citation type="submission" date="2017-11" db="EMBL/GenBank/DDBJ databases">
        <title>Sequencing the genomes of 1000 actinobacteria strains.</title>
        <authorList>
            <person name="Klenk H.-P."/>
        </authorList>
    </citation>
    <scope>NUCLEOTIDE SEQUENCE [LARGE SCALE GENOMIC DNA]</scope>
    <source>
        <strain evidence="2 3">DSM 12798</strain>
    </source>
</reference>
<feature type="compositionally biased region" description="Acidic residues" evidence="1">
    <location>
        <begin position="33"/>
        <end position="43"/>
    </location>
</feature>
<proteinExistence type="predicted"/>
<organism evidence="2 3">
    <name type="scientific">Glutamicibacter mysorens</name>
    <dbReference type="NCBI Taxonomy" id="257984"/>
    <lineage>
        <taxon>Bacteria</taxon>
        <taxon>Bacillati</taxon>
        <taxon>Actinomycetota</taxon>
        <taxon>Actinomycetes</taxon>
        <taxon>Micrococcales</taxon>
        <taxon>Micrococcaceae</taxon>
        <taxon>Glutamicibacter</taxon>
    </lineage>
</organism>
<keyword evidence="3" id="KW-1185">Reference proteome</keyword>
<feature type="region of interest" description="Disordered" evidence="1">
    <location>
        <begin position="1"/>
        <end position="43"/>
    </location>
</feature>
<feature type="compositionally biased region" description="Basic residues" evidence="1">
    <location>
        <begin position="9"/>
        <end position="21"/>
    </location>
</feature>
<protein>
    <recommendedName>
        <fullName evidence="4">ATP/GTP-binding protein</fullName>
    </recommendedName>
</protein>
<accession>A0ABX4MW08</accession>
<dbReference type="Proteomes" id="UP000229263">
    <property type="component" value="Unassembled WGS sequence"/>
</dbReference>
<name>A0ABX4MW08_9MICC</name>
<evidence type="ECO:0008006" key="4">
    <source>
        <dbReference type="Google" id="ProtNLM"/>
    </source>
</evidence>
<evidence type="ECO:0000313" key="2">
    <source>
        <dbReference type="EMBL" id="PJJ43503.1"/>
    </source>
</evidence>